<dbReference type="RefSeq" id="WP_143075773.1">
    <property type="nucleotide sequence ID" value="NZ_FOXQ01000003.1"/>
</dbReference>
<protein>
    <recommendedName>
        <fullName evidence="2">Bleomycin resistance protein</fullName>
    </recommendedName>
</protein>
<proteinExistence type="inferred from homology"/>
<dbReference type="EMBL" id="FOXQ01000003">
    <property type="protein sequence ID" value="SFP91360.1"/>
    <property type="molecule type" value="Genomic_DNA"/>
</dbReference>
<accession>A0A1I5U7Y2</accession>
<feature type="domain" description="VOC" evidence="4">
    <location>
        <begin position="20"/>
        <end position="137"/>
    </location>
</feature>
<organism evidence="5 6">
    <name type="scientific">Parafilimonas terrae</name>
    <dbReference type="NCBI Taxonomy" id="1465490"/>
    <lineage>
        <taxon>Bacteria</taxon>
        <taxon>Pseudomonadati</taxon>
        <taxon>Bacteroidota</taxon>
        <taxon>Chitinophagia</taxon>
        <taxon>Chitinophagales</taxon>
        <taxon>Chitinophagaceae</taxon>
        <taxon>Parafilimonas</taxon>
    </lineage>
</organism>
<gene>
    <name evidence="5" type="ORF">SAMN05444277_103123</name>
</gene>
<dbReference type="Pfam" id="PF19581">
    <property type="entry name" value="Glyoxalase_7"/>
    <property type="match status" value="1"/>
</dbReference>
<dbReference type="Gene3D" id="3.10.180.10">
    <property type="entry name" value="2,3-Dihydroxybiphenyl 1,2-Dioxygenase, domain 1"/>
    <property type="match status" value="1"/>
</dbReference>
<sequence length="144" mass="16728">MRIDFLNTVQCFPLGDGALGTAKVIPVLRIFDYNKAIEFYVDWLGFKVEWEHHFEENTPVYMEVTKDNITLHLSEHHGDGTPGTHVFIWCEGVKAYHEELIGKKYKYNRPGLEETFYGALAFTVNDPFNNKISFNQKLHTKTNE</sequence>
<dbReference type="PROSITE" id="PS51819">
    <property type="entry name" value="VOC"/>
    <property type="match status" value="1"/>
</dbReference>
<keyword evidence="6" id="KW-1185">Reference proteome</keyword>
<dbReference type="Proteomes" id="UP000199031">
    <property type="component" value="Unassembled WGS sequence"/>
</dbReference>
<evidence type="ECO:0000256" key="1">
    <source>
        <dbReference type="ARBA" id="ARBA00011051"/>
    </source>
</evidence>
<evidence type="ECO:0000256" key="2">
    <source>
        <dbReference type="ARBA" id="ARBA00021572"/>
    </source>
</evidence>
<evidence type="ECO:0000313" key="6">
    <source>
        <dbReference type="Proteomes" id="UP000199031"/>
    </source>
</evidence>
<dbReference type="CDD" id="cd08349">
    <property type="entry name" value="BLMA_like"/>
    <property type="match status" value="1"/>
</dbReference>
<dbReference type="GO" id="GO:0046677">
    <property type="term" value="P:response to antibiotic"/>
    <property type="evidence" value="ECO:0007669"/>
    <property type="project" value="UniProtKB-KW"/>
</dbReference>
<evidence type="ECO:0000256" key="3">
    <source>
        <dbReference type="ARBA" id="ARBA00023251"/>
    </source>
</evidence>
<dbReference type="STRING" id="1465490.SAMN05444277_103123"/>
<comment type="similarity">
    <text evidence="1">Belongs to the bleomycin resistance protein family.</text>
</comment>
<dbReference type="OrthoDB" id="9803104at2"/>
<keyword evidence="3" id="KW-0046">Antibiotic resistance</keyword>
<dbReference type="SUPFAM" id="SSF54593">
    <property type="entry name" value="Glyoxalase/Bleomycin resistance protein/Dihydroxybiphenyl dioxygenase"/>
    <property type="match status" value="1"/>
</dbReference>
<name>A0A1I5U7Y2_9BACT</name>
<dbReference type="AlphaFoldDB" id="A0A1I5U7Y2"/>
<dbReference type="InterPro" id="IPR029068">
    <property type="entry name" value="Glyas_Bleomycin-R_OHBP_Dase"/>
</dbReference>
<dbReference type="InterPro" id="IPR037523">
    <property type="entry name" value="VOC_core"/>
</dbReference>
<dbReference type="InterPro" id="IPR000335">
    <property type="entry name" value="Bleomycin-R"/>
</dbReference>
<evidence type="ECO:0000313" key="5">
    <source>
        <dbReference type="EMBL" id="SFP91360.1"/>
    </source>
</evidence>
<evidence type="ECO:0000259" key="4">
    <source>
        <dbReference type="PROSITE" id="PS51819"/>
    </source>
</evidence>
<reference evidence="5 6" key="1">
    <citation type="submission" date="2016-10" db="EMBL/GenBank/DDBJ databases">
        <authorList>
            <person name="de Groot N.N."/>
        </authorList>
    </citation>
    <scope>NUCLEOTIDE SEQUENCE [LARGE SCALE GENOMIC DNA]</scope>
    <source>
        <strain evidence="5 6">DSM 28286</strain>
    </source>
</reference>